<protein>
    <submittedName>
        <fullName evidence="3">Uncharacterized protein LOC111361804</fullName>
    </submittedName>
</protein>
<dbReference type="PROSITE" id="PS50994">
    <property type="entry name" value="INTEGRASE"/>
    <property type="match status" value="1"/>
</dbReference>
<dbReference type="Proteomes" id="UP000301870">
    <property type="component" value="Unplaced"/>
</dbReference>
<reference evidence="3" key="1">
    <citation type="submission" date="2025-08" db="UniProtKB">
        <authorList>
            <consortium name="RefSeq"/>
        </authorList>
    </citation>
    <scope>IDENTIFICATION</scope>
    <source>
        <strain evidence="3">Ishihara</strain>
        <tissue evidence="3">Whole body</tissue>
    </source>
</reference>
<dbReference type="Gene3D" id="3.30.420.10">
    <property type="entry name" value="Ribonuclease H-like superfamily/Ribonuclease H"/>
    <property type="match status" value="1"/>
</dbReference>
<feature type="domain" description="Integrase catalytic" evidence="1">
    <location>
        <begin position="1454"/>
        <end position="1643"/>
    </location>
</feature>
<evidence type="ECO:0000259" key="1">
    <source>
        <dbReference type="PROSITE" id="PS50994"/>
    </source>
</evidence>
<dbReference type="GO" id="GO:0003676">
    <property type="term" value="F:nucleic acid binding"/>
    <property type="evidence" value="ECO:0007669"/>
    <property type="project" value="InterPro"/>
</dbReference>
<dbReference type="SUPFAM" id="SSF53098">
    <property type="entry name" value="Ribonuclease H-like"/>
    <property type="match status" value="1"/>
</dbReference>
<dbReference type="CDD" id="cd00303">
    <property type="entry name" value="retropepsin_like"/>
    <property type="match status" value="1"/>
</dbReference>
<name>A0A9J7ES78_SPOLT</name>
<evidence type="ECO:0000313" key="3">
    <source>
        <dbReference type="RefSeq" id="XP_022833982.1"/>
    </source>
</evidence>
<dbReference type="CDD" id="cd01644">
    <property type="entry name" value="RT_pepA17"/>
    <property type="match status" value="1"/>
</dbReference>
<dbReference type="PANTHER" id="PTHR47331:SF1">
    <property type="entry name" value="GAG-LIKE PROTEIN"/>
    <property type="match status" value="1"/>
</dbReference>
<keyword evidence="2" id="KW-1185">Reference proteome</keyword>
<dbReference type="InterPro" id="IPR008042">
    <property type="entry name" value="Retrotrans_Pao"/>
</dbReference>
<dbReference type="InterPro" id="IPR012337">
    <property type="entry name" value="RNaseH-like_sf"/>
</dbReference>
<evidence type="ECO:0000313" key="2">
    <source>
        <dbReference type="Proteomes" id="UP000301870"/>
    </source>
</evidence>
<dbReference type="KEGG" id="sliu:111361804"/>
<sequence length="1757" mass="201282">MGKKRHSLIDTESNEDIIRDLVKKRGSVKGKFTLFVKYVQSLDESQLTQSQKLELEERYQKAKNLFDTFSEIQDELDLAVSEFQLDKELQEREAFQDQYYSMVAKCKCVLKEYSSQSVQSQAQGQSRINGVKLPTISLPTFNGSYDQWLEFRDTYLSIIHNSNNLEDVQKFHYLRSVLTGNALQVIKALEFSAGNYLVAWGLLENRYNNNRLLVHNHVKAIFSAQSIPKESAAHIRKLIDTILRNIRALKTLGEPTDTWDTLIIYIIVSKLDSSTEREWELHKSNSTNSSVDKKNLLSDLLTFLKDRADFLETVKHSQNHPATVDTNNNIHTKKSLSVKSHSYVTTQKVSKGLNNPQRYKCNMCGSNHPIYSCEEFLNLSLRDKLHIIEEKGLCVNCLRIGHAVTECWFGPCKHCNKKHNTLIHNHSVDTCTSSAVAHITQKSSHPEPRSSATHTQLAHTTSHKSHTLYTEDNNINIHYYQNPVLLSTALVEVADERNEYHTIRALLDNGSQHCFITETLCKKLNIPLIQSTVQIRGVGNTVTQSTKSCSIQLRSKVNSFNTRFNCLVLSCISSHLPTQSTKGDIEIPENIQLADPEFCSFGEIHLLIGADKFWDLLSEGLVRLPNGPYLQNTKFGWIISGIVHKRVSHIKQTQCNFTHSTLDSDLKRFWELEEIPISSNKFTKEESTCEKLFKNTTLRVDKGRFSVRIPLSESADVLGDTFTMAKNRFLELERKLLRRAPAYRKMYIDFMNEYLDLGHMSRISDYNKICYFLPHHGVYREHSSTTKLRVVFDGSAKSTSGKSLNDIQHTGPALHNDLFSILLRFRQFRHVACSDIEKMFRQVQIQEDQRNLQLILWRENPSDPLGVYQLNTVTYGTASAPYLSMRCLKQLALECTDNVIAQVINDDIFVDDLVTGHDDQKTLLEICNSVSKVLESGCFHLRKWVFNSPVTQSNLFAFKDLSFGKNCHTKTLGMGWFYSSDELCFDTKYSQNEPHVTKRTILSIIAQTYDPLGLLAPTVITAKIIIQKLWLGKLGWDDPVPKSILSDWQNFINKFHNLQNIRIPRCVIGEGTDMIQLHIFCDASQCAYGACAYIRSVIDKNRITVHLLCAKSRVAPVKPVSIPRLELCGALLGARLFKKIEKSLRLTFDNVYFWSDSTVVIGWLKMSPNLVKPFVQNRIVEINELTGNKQWFHVAGKQNPADLLSRGMHLDLLASCDMWWHGPAFLQTHNLECDENMRCCDIDCDELPELKPVKSSALVQINSEDFLFRRFSSFNRLRRVVAYILRFTHNIRKLKTGTQRFTGCLSVNELNNSMRILTQIAQQQSFPEIYDNLKNNHPFKCSRSISSLNIFMDEHNLIRVGGRLLNSDSFSYDKKHPWLLCSKHIFTRLIFEHQHKVLIHAGPQLLLATVRETWWPLKGRNLAKQVVHKCVRCTRMRATPMKIQMGNLPNERLVPGYPFLRCGVDYAGPLLMLNRAGRGAKLTKCYICLFVCFVTRAIHLELVTNLTSEAYILALKRFISRRGKPMRIFSDNGKTFVGALKEFSKFLNTNESDILNYTSDNLIEFSFIPPYSPHFGGLWEAGVKSCKYHLRRILGNAHLTYEELSTVLAQIEAVLNSRPISPMSTDPTDSLPLTPAHFLIGRSLTAPADRNLTTTATHRLPRYNRIEQMRQNFWRRWSTEYISELQKRTKWQGNQETLLPNTLVLIKEDHLPPLKWQLGRVQKTFPGRDGLSRVAVIKTATGIIKRTYPKLCPLLQP</sequence>
<dbReference type="Gene3D" id="2.40.70.10">
    <property type="entry name" value="Acid Proteases"/>
    <property type="match status" value="1"/>
</dbReference>
<dbReference type="OrthoDB" id="7454926at2759"/>
<proteinExistence type="predicted"/>
<accession>A0A9J7ES78</accession>
<gene>
    <name evidence="3" type="primary">LOC111361804</name>
</gene>
<dbReference type="GO" id="GO:0015074">
    <property type="term" value="P:DNA integration"/>
    <property type="evidence" value="ECO:0007669"/>
    <property type="project" value="InterPro"/>
</dbReference>
<dbReference type="InterPro" id="IPR043502">
    <property type="entry name" value="DNA/RNA_pol_sf"/>
</dbReference>
<dbReference type="Pfam" id="PF05380">
    <property type="entry name" value="Peptidase_A17"/>
    <property type="match status" value="1"/>
</dbReference>
<dbReference type="Pfam" id="PF18701">
    <property type="entry name" value="DUF5641"/>
    <property type="match status" value="1"/>
</dbReference>
<organism evidence="2 3">
    <name type="scientific">Spodoptera litura</name>
    <name type="common">Asian cotton leafworm</name>
    <dbReference type="NCBI Taxonomy" id="69820"/>
    <lineage>
        <taxon>Eukaryota</taxon>
        <taxon>Metazoa</taxon>
        <taxon>Ecdysozoa</taxon>
        <taxon>Arthropoda</taxon>
        <taxon>Hexapoda</taxon>
        <taxon>Insecta</taxon>
        <taxon>Pterygota</taxon>
        <taxon>Neoptera</taxon>
        <taxon>Endopterygota</taxon>
        <taxon>Lepidoptera</taxon>
        <taxon>Glossata</taxon>
        <taxon>Ditrysia</taxon>
        <taxon>Noctuoidea</taxon>
        <taxon>Noctuidae</taxon>
        <taxon>Amphipyrinae</taxon>
        <taxon>Spodoptera</taxon>
    </lineage>
</organism>
<dbReference type="InterPro" id="IPR005312">
    <property type="entry name" value="DUF1759"/>
</dbReference>
<dbReference type="GeneID" id="111361804"/>
<dbReference type="PANTHER" id="PTHR47331">
    <property type="entry name" value="PHD-TYPE DOMAIN-CONTAINING PROTEIN"/>
    <property type="match status" value="1"/>
</dbReference>
<dbReference type="InterPro" id="IPR001584">
    <property type="entry name" value="Integrase_cat-core"/>
</dbReference>
<dbReference type="Pfam" id="PF03564">
    <property type="entry name" value="DUF1759"/>
    <property type="match status" value="1"/>
</dbReference>
<dbReference type="InterPro" id="IPR036397">
    <property type="entry name" value="RNaseH_sf"/>
</dbReference>
<dbReference type="GO" id="GO:0071897">
    <property type="term" value="P:DNA biosynthetic process"/>
    <property type="evidence" value="ECO:0007669"/>
    <property type="project" value="UniProtKB-ARBA"/>
</dbReference>
<dbReference type="SUPFAM" id="SSF56672">
    <property type="entry name" value="DNA/RNA polymerases"/>
    <property type="match status" value="1"/>
</dbReference>
<dbReference type="InterPro" id="IPR021109">
    <property type="entry name" value="Peptidase_aspartic_dom_sf"/>
</dbReference>
<dbReference type="RefSeq" id="XP_022833982.1">
    <property type="nucleotide sequence ID" value="XM_022978214.1"/>
</dbReference>
<dbReference type="GO" id="GO:0042575">
    <property type="term" value="C:DNA polymerase complex"/>
    <property type="evidence" value="ECO:0007669"/>
    <property type="project" value="UniProtKB-ARBA"/>
</dbReference>
<dbReference type="InterPro" id="IPR040676">
    <property type="entry name" value="DUF5641"/>
</dbReference>